<dbReference type="OrthoDB" id="3256840at2"/>
<dbReference type="InterPro" id="IPR006059">
    <property type="entry name" value="SBP"/>
</dbReference>
<feature type="chain" id="PRO_5038530728" evidence="1">
    <location>
        <begin position="24"/>
        <end position="431"/>
    </location>
</feature>
<dbReference type="Pfam" id="PF01547">
    <property type="entry name" value="SBP_bac_1"/>
    <property type="match status" value="1"/>
</dbReference>
<keyword evidence="1" id="KW-0732">Signal</keyword>
<sequence>MTQHRRSHARRIGLFAAPLAVSALVLSGCSGTSGSSSDGSQSFSLSYAVSTGVESPFETLAKAYMAATPGVTITLNAVPNDSFSQTTSTQFQAGNGSDVIESQPGSGAGQGIITLAKAGFLEPLDDSATALIPSGNESLFQIDGKTYGQALSISFVGNILNQTAATAAGITSFPTDFTGVLADCKSVAASGGKSMFVLAGAAGPNTGATASSIAATRVYAEDPTWNQDRTDKKTTFAGTQGWKDTLQAIIDMKDAGCFQSGAEGAGFDAITNGITTGTTLTMFGPSGSAADLAKAAAGNTYTVEAFPPATSSDKAFGLASANYSLSLNASSKNKDAAKKFLDWMAEPAQSKTFADAQGSLPVTGLADLDLSGTNYAPVSDIVKSGSYVAFPNTGWPNSSVYDALGTGVQGLLTGQTTIDSVLASMDAAWDQ</sequence>
<dbReference type="EMBL" id="NBWZ01000001">
    <property type="protein sequence ID" value="RFA08155.1"/>
    <property type="molecule type" value="Genomic_DNA"/>
</dbReference>
<name>A0A3E0VES9_9MICO</name>
<gene>
    <name evidence="2" type="ORF">B7R54_02175</name>
</gene>
<reference evidence="2 3" key="1">
    <citation type="submission" date="2017-04" db="EMBL/GenBank/DDBJ databases">
        <title>Comparative genome analysis of Subtercola boreus.</title>
        <authorList>
            <person name="Cho Y.-J."/>
            <person name="Cho A."/>
            <person name="Kim O.-S."/>
            <person name="Lee J.-I."/>
        </authorList>
    </citation>
    <scope>NUCLEOTIDE SEQUENCE [LARGE SCALE GENOMIC DNA]</scope>
    <source>
        <strain evidence="2 3">K300</strain>
    </source>
</reference>
<proteinExistence type="predicted"/>
<feature type="signal peptide" evidence="1">
    <location>
        <begin position="1"/>
        <end position="23"/>
    </location>
</feature>
<accession>A0A3E0VES9</accession>
<dbReference type="PROSITE" id="PS51257">
    <property type="entry name" value="PROKAR_LIPOPROTEIN"/>
    <property type="match status" value="1"/>
</dbReference>
<comment type="caution">
    <text evidence="2">The sequence shown here is derived from an EMBL/GenBank/DDBJ whole genome shotgun (WGS) entry which is preliminary data.</text>
</comment>
<dbReference type="Proteomes" id="UP000256486">
    <property type="component" value="Unassembled WGS sequence"/>
</dbReference>
<dbReference type="PANTHER" id="PTHR43649">
    <property type="entry name" value="ARABINOSE-BINDING PROTEIN-RELATED"/>
    <property type="match status" value="1"/>
</dbReference>
<keyword evidence="3" id="KW-1185">Reference proteome</keyword>
<evidence type="ECO:0000256" key="1">
    <source>
        <dbReference type="SAM" id="SignalP"/>
    </source>
</evidence>
<organism evidence="2 3">
    <name type="scientific">Subtercola boreus</name>
    <dbReference type="NCBI Taxonomy" id="120213"/>
    <lineage>
        <taxon>Bacteria</taxon>
        <taxon>Bacillati</taxon>
        <taxon>Actinomycetota</taxon>
        <taxon>Actinomycetes</taxon>
        <taxon>Micrococcales</taxon>
        <taxon>Microbacteriaceae</taxon>
        <taxon>Subtercola</taxon>
    </lineage>
</organism>
<evidence type="ECO:0000313" key="3">
    <source>
        <dbReference type="Proteomes" id="UP000256486"/>
    </source>
</evidence>
<dbReference type="RefSeq" id="WP_116413571.1">
    <property type="nucleotide sequence ID" value="NZ_NBWZ01000001.1"/>
</dbReference>
<dbReference type="AlphaFoldDB" id="A0A3E0VES9"/>
<dbReference type="Gene3D" id="3.40.190.10">
    <property type="entry name" value="Periplasmic binding protein-like II"/>
    <property type="match status" value="2"/>
</dbReference>
<dbReference type="SUPFAM" id="SSF53850">
    <property type="entry name" value="Periplasmic binding protein-like II"/>
    <property type="match status" value="1"/>
</dbReference>
<dbReference type="InterPro" id="IPR050490">
    <property type="entry name" value="Bact_solute-bd_prot1"/>
</dbReference>
<dbReference type="PANTHER" id="PTHR43649:SF12">
    <property type="entry name" value="DIACETYLCHITOBIOSE BINDING PROTEIN DASA"/>
    <property type="match status" value="1"/>
</dbReference>
<protein>
    <submittedName>
        <fullName evidence="2">Sugar ABC transporter substrate-binding protein</fullName>
    </submittedName>
</protein>
<evidence type="ECO:0000313" key="2">
    <source>
        <dbReference type="EMBL" id="RFA08155.1"/>
    </source>
</evidence>